<organism evidence="1 2">
    <name type="scientific">Jiangella alkaliphila</name>
    <dbReference type="NCBI Taxonomy" id="419479"/>
    <lineage>
        <taxon>Bacteria</taxon>
        <taxon>Bacillati</taxon>
        <taxon>Actinomycetota</taxon>
        <taxon>Actinomycetes</taxon>
        <taxon>Jiangellales</taxon>
        <taxon>Jiangellaceae</taxon>
        <taxon>Jiangella</taxon>
    </lineage>
</organism>
<accession>A0A1H2IJM0</accession>
<dbReference type="EMBL" id="LT629791">
    <property type="protein sequence ID" value="SDU44380.1"/>
    <property type="molecule type" value="Genomic_DNA"/>
</dbReference>
<dbReference type="STRING" id="419479.SAMN04488563_1783"/>
<protein>
    <submittedName>
        <fullName evidence="1">Uncharacterized protein</fullName>
    </submittedName>
</protein>
<evidence type="ECO:0000313" key="2">
    <source>
        <dbReference type="Proteomes" id="UP000182977"/>
    </source>
</evidence>
<dbReference type="Proteomes" id="UP000182977">
    <property type="component" value="Chromosome I"/>
</dbReference>
<evidence type="ECO:0000313" key="1">
    <source>
        <dbReference type="EMBL" id="SDU44380.1"/>
    </source>
</evidence>
<reference evidence="2" key="1">
    <citation type="submission" date="2016-10" db="EMBL/GenBank/DDBJ databases">
        <authorList>
            <person name="Varghese N."/>
            <person name="Submissions S."/>
        </authorList>
    </citation>
    <scope>NUCLEOTIDE SEQUENCE [LARGE SCALE GENOMIC DNA]</scope>
    <source>
        <strain evidence="2">DSM 45079</strain>
    </source>
</reference>
<dbReference type="RefSeq" id="WP_197683588.1">
    <property type="nucleotide sequence ID" value="NZ_LBMC01000051.1"/>
</dbReference>
<gene>
    <name evidence="1" type="ORF">SAMN04488563_1783</name>
</gene>
<sequence>MTSAVGKAGQQEQLDRVVRRFAEVAPAGWVRLVGNWEAYAEPAGELTLDYLTLAVVDAGDRWQYGQVGYDEPLYDLVAELNRLAAADAPGHAWTVLDLEVDQDHTFRAELGYDPPKRARGIHDEESMGRFETYLDRWVAEHGSRPPGRQGRDVTPEQQSTLDEIVTVYRDAAPDGWLRIVCRWECELAPDGLADSARTHVVIVVEGGELAQVQFPSPDGLTFVRGDWHEELTRATAGGALSVDLLIDRDDYVLTFTEEPSKMLHGDWADSDRRVHEYLDRHRDELAALAGQ</sequence>
<dbReference type="AlphaFoldDB" id="A0A1H2IJM0"/>
<name>A0A1H2IJM0_9ACTN</name>
<keyword evidence="2" id="KW-1185">Reference proteome</keyword>
<proteinExistence type="predicted"/>